<protein>
    <recommendedName>
        <fullName evidence="4">Trichohyalin-plectin-homology domain-containing protein</fullName>
    </recommendedName>
</protein>
<feature type="domain" description="Trichohyalin-plectin-homology" evidence="4">
    <location>
        <begin position="97"/>
        <end position="442"/>
    </location>
</feature>
<feature type="compositionally biased region" description="Basic and acidic residues" evidence="3">
    <location>
        <begin position="243"/>
        <end position="279"/>
    </location>
</feature>
<reference evidence="5 6" key="1">
    <citation type="submission" date="2013-11" db="EMBL/GenBank/DDBJ databases">
        <title>The Genome Sequence of Phytophthora parasitica P1976.</title>
        <authorList>
            <consortium name="The Broad Institute Genomics Platform"/>
            <person name="Russ C."/>
            <person name="Tyler B."/>
            <person name="Panabieres F."/>
            <person name="Shan W."/>
            <person name="Tripathy S."/>
            <person name="Grunwald N."/>
            <person name="Machado M."/>
            <person name="Johnson C.S."/>
            <person name="Walker B."/>
            <person name="Young S."/>
            <person name="Zeng Q."/>
            <person name="Gargeya S."/>
            <person name="Fitzgerald M."/>
            <person name="Haas B."/>
            <person name="Abouelleil A."/>
            <person name="Allen A.W."/>
            <person name="Alvarado L."/>
            <person name="Arachchi H.M."/>
            <person name="Berlin A.M."/>
            <person name="Chapman S.B."/>
            <person name="Gainer-Dewar J."/>
            <person name="Goldberg J."/>
            <person name="Griggs A."/>
            <person name="Gujja S."/>
            <person name="Hansen M."/>
            <person name="Howarth C."/>
            <person name="Imamovic A."/>
            <person name="Ireland A."/>
            <person name="Larimer J."/>
            <person name="McCowan C."/>
            <person name="Murphy C."/>
            <person name="Pearson M."/>
            <person name="Poon T.W."/>
            <person name="Priest M."/>
            <person name="Roberts A."/>
            <person name="Saif S."/>
            <person name="Shea T."/>
            <person name="Sisk P."/>
            <person name="Sykes S."/>
            <person name="Wortman J."/>
            <person name="Nusbaum C."/>
            <person name="Birren B."/>
        </authorList>
    </citation>
    <scope>NUCLEOTIDE SEQUENCE [LARGE SCALE GENOMIC DNA]</scope>
    <source>
        <strain evidence="5 6">P1976</strain>
    </source>
</reference>
<dbReference type="AlphaFoldDB" id="A0A080YX48"/>
<feature type="coiled-coil region" evidence="2">
    <location>
        <begin position="49"/>
        <end position="96"/>
    </location>
</feature>
<accession>A0A080YX48</accession>
<feature type="compositionally biased region" description="Basic and acidic residues" evidence="3">
    <location>
        <begin position="193"/>
        <end position="215"/>
    </location>
</feature>
<evidence type="ECO:0000313" key="6">
    <source>
        <dbReference type="Proteomes" id="UP000028582"/>
    </source>
</evidence>
<dbReference type="PANTHER" id="PTHR28663:SF1">
    <property type="entry name" value="CILIA- AND FLAGELLA- ASSOCIATED PROTEIN 210"/>
    <property type="match status" value="1"/>
</dbReference>
<dbReference type="Pfam" id="PF13868">
    <property type="entry name" value="TPH"/>
    <property type="match status" value="1"/>
</dbReference>
<comment type="caution">
    <text evidence="5">The sequence shown here is derived from an EMBL/GenBank/DDBJ whole genome shotgun (WGS) entry which is preliminary data.</text>
</comment>
<proteinExistence type="predicted"/>
<dbReference type="EMBL" id="ANJA01004550">
    <property type="protein sequence ID" value="ETO58959.1"/>
    <property type="molecule type" value="Genomic_DNA"/>
</dbReference>
<organism evidence="5 6">
    <name type="scientific">Phytophthora nicotianae P1976</name>
    <dbReference type="NCBI Taxonomy" id="1317066"/>
    <lineage>
        <taxon>Eukaryota</taxon>
        <taxon>Sar</taxon>
        <taxon>Stramenopiles</taxon>
        <taxon>Oomycota</taxon>
        <taxon>Peronosporomycetes</taxon>
        <taxon>Peronosporales</taxon>
        <taxon>Peronosporaceae</taxon>
        <taxon>Phytophthora</taxon>
    </lineage>
</organism>
<evidence type="ECO:0000256" key="2">
    <source>
        <dbReference type="SAM" id="Coils"/>
    </source>
</evidence>
<feature type="region of interest" description="Disordered" evidence="3">
    <location>
        <begin position="243"/>
        <end position="283"/>
    </location>
</feature>
<evidence type="ECO:0000256" key="3">
    <source>
        <dbReference type="SAM" id="MobiDB-lite"/>
    </source>
</evidence>
<feature type="coiled-coil region" evidence="2">
    <location>
        <begin position="368"/>
        <end position="395"/>
    </location>
</feature>
<gene>
    <name evidence="5" type="ORF">F444_22662</name>
</gene>
<sequence length="468" mass="56701">MPHSTTLSADELERMRASVSPPVQSDREARRQAIRLKSEQRTAKWPNTLEAMRKKKDRWKKDKEERLEEERKKIDEEEMRLQREAQTKQIERANRLLYEQTDRMKTLRSKQLLTDVVHHRTLQLEEKQMLKDQDDLTSYHYDQQVVAQVIEGEAEEQRKRKKRLEENARLAAIQKQQLEEYKQRYINELREEKREGERMKQQAEKEYLDEKEKERQRKLRLKQASEDTQLANQRLQLHREMQKEKERLEDLKREEEERKKQLRDAKRLDLQRQKKENAQARKQRMIDLATNNLVKLEQKNEERLQNQSKEVRSKEDKMLKERADRRAAEQEAIARSRRHQLDCKQREKEREAQEALECVVQWEQFGRRIEMQSKQEEQERRLEDLRLAIGQKQQADARRKILKDERAAQLQDDQAARSVLDHEDDRFRVVAQRALEEARERGLTNVFPIQKAMVEKRIDLLHASGFRV</sequence>
<feature type="region of interest" description="Disordered" evidence="3">
    <location>
        <begin position="193"/>
        <end position="231"/>
    </location>
</feature>
<dbReference type="OrthoDB" id="331765at2759"/>
<dbReference type="Proteomes" id="UP000028582">
    <property type="component" value="Unassembled WGS sequence"/>
</dbReference>
<dbReference type="InterPro" id="IPR043597">
    <property type="entry name" value="TPH_dom"/>
</dbReference>
<dbReference type="InterPro" id="IPR039986">
    <property type="entry name" value="CFAP210"/>
</dbReference>
<evidence type="ECO:0000259" key="4">
    <source>
        <dbReference type="Pfam" id="PF13868"/>
    </source>
</evidence>
<name>A0A080YX48_PHYNI</name>
<feature type="region of interest" description="Disordered" evidence="3">
    <location>
        <begin position="297"/>
        <end position="342"/>
    </location>
</feature>
<evidence type="ECO:0000313" key="5">
    <source>
        <dbReference type="EMBL" id="ETO58959.1"/>
    </source>
</evidence>
<feature type="region of interest" description="Disordered" evidence="3">
    <location>
        <begin position="1"/>
        <end position="30"/>
    </location>
</feature>
<dbReference type="PANTHER" id="PTHR28663">
    <property type="entry name" value="COILED-COIL DOMAIN-CONTAINING PROTEIN 173"/>
    <property type="match status" value="1"/>
</dbReference>
<keyword evidence="1 2" id="KW-0175">Coiled coil</keyword>
<evidence type="ECO:0000256" key="1">
    <source>
        <dbReference type="ARBA" id="ARBA00023054"/>
    </source>
</evidence>